<accession>A0ABN1VTQ3</accession>
<keyword evidence="3 5" id="KW-1133">Transmembrane helix</keyword>
<feature type="transmembrane region" description="Helical" evidence="5">
    <location>
        <begin position="147"/>
        <end position="172"/>
    </location>
</feature>
<evidence type="ECO:0008006" key="8">
    <source>
        <dbReference type="Google" id="ProtNLM"/>
    </source>
</evidence>
<dbReference type="PANTHER" id="PTHR10361">
    <property type="entry name" value="SODIUM-BILE ACID COTRANSPORTER"/>
    <property type="match status" value="1"/>
</dbReference>
<evidence type="ECO:0000256" key="2">
    <source>
        <dbReference type="ARBA" id="ARBA00022692"/>
    </source>
</evidence>
<feature type="transmembrane region" description="Helical" evidence="5">
    <location>
        <begin position="115"/>
        <end position="135"/>
    </location>
</feature>
<feature type="transmembrane region" description="Helical" evidence="5">
    <location>
        <begin position="256"/>
        <end position="278"/>
    </location>
</feature>
<sequence>MQLGALVASGVAAGQRRLFALMMGCYALALVAPGPGLALRHTSVPLVGAHGSVSLLLLAAMLFAAGTNCRIGELGQLARRPGRPMLGITANALMPLLLLPALAAATGLWHDPREADSVVVGLALVLSMPIAGGAASWGQAAGADTALAVAMVLGSTVLSPLTIPLGLGLAGLLTLPHSTAQLQLAGGVAGGAFAVGSVVLPCLAGVGLRLLAGERRMPRLLPFIKAVNLLDILLLCYSNASAALGHLLRRPDPDAIAMAVTAAALVCAAGFLLGAVLARLLRARTPQAVALTLASGINNSSAASVLAGTCFPGRPGVLLPVLSYSLLQKAIAARAARGRRAARDS</sequence>
<evidence type="ECO:0000256" key="5">
    <source>
        <dbReference type="SAM" id="Phobius"/>
    </source>
</evidence>
<feature type="transmembrane region" description="Helical" evidence="5">
    <location>
        <begin position="223"/>
        <end position="244"/>
    </location>
</feature>
<proteinExistence type="predicted"/>
<dbReference type="InterPro" id="IPR002657">
    <property type="entry name" value="BilAc:Na_symport/Acr3"/>
</dbReference>
<keyword evidence="4 5" id="KW-0472">Membrane</keyword>
<dbReference type="EMBL" id="BAAALF010000006">
    <property type="protein sequence ID" value="GAA1219611.1"/>
    <property type="molecule type" value="Genomic_DNA"/>
</dbReference>
<evidence type="ECO:0000256" key="1">
    <source>
        <dbReference type="ARBA" id="ARBA00004141"/>
    </source>
</evidence>
<feature type="transmembrane region" description="Helical" evidence="5">
    <location>
        <begin position="86"/>
        <end position="109"/>
    </location>
</feature>
<evidence type="ECO:0000256" key="3">
    <source>
        <dbReference type="ARBA" id="ARBA00022989"/>
    </source>
</evidence>
<comment type="subcellular location">
    <subcellularLocation>
        <location evidence="1">Membrane</location>
        <topology evidence="1">Multi-pass membrane protein</topology>
    </subcellularLocation>
</comment>
<dbReference type="InterPro" id="IPR038770">
    <property type="entry name" value="Na+/solute_symporter_sf"/>
</dbReference>
<keyword evidence="7" id="KW-1185">Reference proteome</keyword>
<dbReference type="PANTHER" id="PTHR10361:SF28">
    <property type="entry name" value="P3 PROTEIN-RELATED"/>
    <property type="match status" value="1"/>
</dbReference>
<feature type="transmembrane region" description="Helical" evidence="5">
    <location>
        <begin position="184"/>
        <end position="211"/>
    </location>
</feature>
<keyword evidence="2 5" id="KW-0812">Transmembrane</keyword>
<dbReference type="Gene3D" id="1.20.1530.20">
    <property type="match status" value="1"/>
</dbReference>
<dbReference type="Proteomes" id="UP001500037">
    <property type="component" value="Unassembled WGS sequence"/>
</dbReference>
<dbReference type="Pfam" id="PF01758">
    <property type="entry name" value="SBF"/>
    <property type="match status" value="1"/>
</dbReference>
<evidence type="ECO:0000313" key="7">
    <source>
        <dbReference type="Proteomes" id="UP001500037"/>
    </source>
</evidence>
<comment type="caution">
    <text evidence="6">The sequence shown here is derived from an EMBL/GenBank/DDBJ whole genome shotgun (WGS) entry which is preliminary data.</text>
</comment>
<reference evidence="6 7" key="1">
    <citation type="journal article" date="2019" name="Int. J. Syst. Evol. Microbiol.">
        <title>The Global Catalogue of Microorganisms (GCM) 10K type strain sequencing project: providing services to taxonomists for standard genome sequencing and annotation.</title>
        <authorList>
            <consortium name="The Broad Institute Genomics Platform"/>
            <consortium name="The Broad Institute Genome Sequencing Center for Infectious Disease"/>
            <person name="Wu L."/>
            <person name="Ma J."/>
        </authorList>
    </citation>
    <scope>NUCLEOTIDE SEQUENCE [LARGE SCALE GENOMIC DNA]</scope>
    <source>
        <strain evidence="6 7">JCM 13004</strain>
    </source>
</reference>
<organism evidence="6 7">
    <name type="scientific">Kitasatospora nipponensis</name>
    <dbReference type="NCBI Taxonomy" id="258049"/>
    <lineage>
        <taxon>Bacteria</taxon>
        <taxon>Bacillati</taxon>
        <taxon>Actinomycetota</taxon>
        <taxon>Actinomycetes</taxon>
        <taxon>Kitasatosporales</taxon>
        <taxon>Streptomycetaceae</taxon>
        <taxon>Kitasatospora</taxon>
    </lineage>
</organism>
<gene>
    <name evidence="6" type="ORF">GCM10009665_07110</name>
</gene>
<protein>
    <recommendedName>
        <fullName evidence="8">BASS family bile acid:Na+ symporter</fullName>
    </recommendedName>
</protein>
<evidence type="ECO:0000256" key="4">
    <source>
        <dbReference type="ARBA" id="ARBA00023136"/>
    </source>
</evidence>
<dbReference type="RefSeq" id="WP_344438966.1">
    <property type="nucleotide sequence ID" value="NZ_BAAALF010000006.1"/>
</dbReference>
<evidence type="ECO:0000313" key="6">
    <source>
        <dbReference type="EMBL" id="GAA1219611.1"/>
    </source>
</evidence>
<name>A0ABN1VTQ3_9ACTN</name>
<dbReference type="InterPro" id="IPR004710">
    <property type="entry name" value="Bilac:Na_transpt"/>
</dbReference>
<feature type="transmembrane region" description="Helical" evidence="5">
    <location>
        <begin position="45"/>
        <end position="65"/>
    </location>
</feature>